<feature type="region of interest" description="Disordered" evidence="1">
    <location>
        <begin position="128"/>
        <end position="150"/>
    </location>
</feature>
<sequence length="165" mass="17502">MSSPAVQLRSRVSTLGGAAVEKARLTVVPVARARAPRVPFIVLVSVVALAGVVGLLMFNTSLQQASFAEARLSDKAAALADREETLRMELDDLRDPQRIAREAEAMGMVIPPAPAFLRLDGTVVGTPRPATPEDRIRISPRPPAMPADLRPQITVVEVPAKPAGG</sequence>
<feature type="transmembrane region" description="Helical" evidence="2">
    <location>
        <begin position="38"/>
        <end position="58"/>
    </location>
</feature>
<evidence type="ECO:0000313" key="4">
    <source>
        <dbReference type="Proteomes" id="UP000307808"/>
    </source>
</evidence>
<evidence type="ECO:0000313" key="3">
    <source>
        <dbReference type="EMBL" id="TKI61660.1"/>
    </source>
</evidence>
<dbReference type="RefSeq" id="WP_137066667.1">
    <property type="nucleotide sequence ID" value="NZ_CP040748.1"/>
</dbReference>
<gene>
    <name evidence="3" type="ORF">FC770_12895</name>
</gene>
<keyword evidence="2" id="KW-0472">Membrane</keyword>
<keyword evidence="2" id="KW-0812">Transmembrane</keyword>
<evidence type="ECO:0000256" key="2">
    <source>
        <dbReference type="SAM" id="Phobius"/>
    </source>
</evidence>
<dbReference type="AlphaFoldDB" id="A0A4U2YL65"/>
<dbReference type="EMBL" id="SZPY01000003">
    <property type="protein sequence ID" value="TKI61660.1"/>
    <property type="molecule type" value="Genomic_DNA"/>
</dbReference>
<keyword evidence="3" id="KW-0132">Cell division</keyword>
<dbReference type="GO" id="GO:0051301">
    <property type="term" value="P:cell division"/>
    <property type="evidence" value="ECO:0007669"/>
    <property type="project" value="UniProtKB-KW"/>
</dbReference>
<dbReference type="Proteomes" id="UP000307808">
    <property type="component" value="Unassembled WGS sequence"/>
</dbReference>
<keyword evidence="4" id="KW-1185">Reference proteome</keyword>
<accession>A0A4U2YL65</accession>
<evidence type="ECO:0000256" key="1">
    <source>
        <dbReference type="SAM" id="MobiDB-lite"/>
    </source>
</evidence>
<name>A0A4U2YL65_9ACTN</name>
<keyword evidence="3" id="KW-0131">Cell cycle</keyword>
<proteinExistence type="predicted"/>
<protein>
    <submittedName>
        <fullName evidence="3">Cell division protein FtsL</fullName>
    </submittedName>
</protein>
<keyword evidence="2" id="KW-1133">Transmembrane helix</keyword>
<reference evidence="3 4" key="1">
    <citation type="submission" date="2019-04" db="EMBL/GenBank/DDBJ databases">
        <authorList>
            <person name="Dong K."/>
        </authorList>
    </citation>
    <scope>NUCLEOTIDE SEQUENCE [LARGE SCALE GENOMIC DNA]</scope>
    <source>
        <strain evidence="4">dk3543</strain>
    </source>
</reference>
<comment type="caution">
    <text evidence="3">The sequence shown here is derived from an EMBL/GenBank/DDBJ whole genome shotgun (WGS) entry which is preliminary data.</text>
</comment>
<dbReference type="OrthoDB" id="3790001at2"/>
<organism evidence="3 4">
    <name type="scientific">Nocardioides jishulii</name>
    <dbReference type="NCBI Taxonomy" id="2575440"/>
    <lineage>
        <taxon>Bacteria</taxon>
        <taxon>Bacillati</taxon>
        <taxon>Actinomycetota</taxon>
        <taxon>Actinomycetes</taxon>
        <taxon>Propionibacteriales</taxon>
        <taxon>Nocardioidaceae</taxon>
        <taxon>Nocardioides</taxon>
    </lineage>
</organism>